<dbReference type="InterPro" id="IPR002347">
    <property type="entry name" value="SDR_fam"/>
</dbReference>
<reference evidence="4" key="1">
    <citation type="submission" date="2021-01" db="EMBL/GenBank/DDBJ databases">
        <authorList>
            <person name="Corre E."/>
            <person name="Pelletier E."/>
            <person name="Niang G."/>
            <person name="Scheremetjew M."/>
            <person name="Finn R."/>
            <person name="Kale V."/>
            <person name="Holt S."/>
            <person name="Cochrane G."/>
            <person name="Meng A."/>
            <person name="Brown T."/>
            <person name="Cohen L."/>
        </authorList>
    </citation>
    <scope>NUCLEOTIDE SEQUENCE</scope>
    <source>
        <strain evidence="4">CCMP1320</strain>
    </source>
</reference>
<sequence length="432" mass="45824">MQSLYTHVSHVPPYGLKQVQLANVQGKHVLITGGARGLGLADALLLARLGAHVTIADRDTQAATVAAQTVRQEIAGAEVTAVELDLGSMASVHRFCDKWNAQGPKKLHALVNNAGANFMGIPPWWTEQGVAGLPQVNFLGPYTLTRCLAPSLTAAAAEDGDARIVNVASVMHRWSSLPHDPQKFLSDWSGNDSGGSYRNCKHAGVVFMLMLDQLIRQAQQDMQGTASSCAAGSNEVLRGPLLRCSRTRDNSSGSNNIHSNSMQHASKDPVSQAGRMAPRLRALSADPGFVHSGLWSTSKVLGNPPGSIVMQMLAAPTSDACATTVHAVTAADACSGSYWARGLFASKLITEAPLEILTAPFCLLDWPLRQATRGDQASHIAATQIGSEALAAARDGRGEALWNAAADLAGLPSWTRSIEDFHVPSKEARVHK</sequence>
<organism evidence="4">
    <name type="scientific">Dunaliella tertiolecta</name>
    <name type="common">Green alga</name>
    <dbReference type="NCBI Taxonomy" id="3047"/>
    <lineage>
        <taxon>Eukaryota</taxon>
        <taxon>Viridiplantae</taxon>
        <taxon>Chlorophyta</taxon>
        <taxon>core chlorophytes</taxon>
        <taxon>Chlorophyceae</taxon>
        <taxon>CS clade</taxon>
        <taxon>Chlamydomonadales</taxon>
        <taxon>Dunaliellaceae</taxon>
        <taxon>Dunaliella</taxon>
    </lineage>
</organism>
<comment type="similarity">
    <text evidence="1">Belongs to the short-chain dehydrogenases/reductases (SDR) family.</text>
</comment>
<dbReference type="AlphaFoldDB" id="A0A7S3VHY3"/>
<dbReference type="GO" id="GO:0016491">
    <property type="term" value="F:oxidoreductase activity"/>
    <property type="evidence" value="ECO:0007669"/>
    <property type="project" value="UniProtKB-KW"/>
</dbReference>
<dbReference type="SUPFAM" id="SSF51735">
    <property type="entry name" value="NAD(P)-binding Rossmann-fold domains"/>
    <property type="match status" value="1"/>
</dbReference>
<feature type="compositionally biased region" description="Low complexity" evidence="3">
    <location>
        <begin position="250"/>
        <end position="261"/>
    </location>
</feature>
<dbReference type="Gene3D" id="3.40.50.720">
    <property type="entry name" value="NAD(P)-binding Rossmann-like Domain"/>
    <property type="match status" value="1"/>
</dbReference>
<keyword evidence="2" id="KW-0560">Oxidoreductase</keyword>
<dbReference type="EMBL" id="HBIP01002689">
    <property type="protein sequence ID" value="CAE0486081.1"/>
    <property type="molecule type" value="Transcribed_RNA"/>
</dbReference>
<evidence type="ECO:0000256" key="3">
    <source>
        <dbReference type="SAM" id="MobiDB-lite"/>
    </source>
</evidence>
<accession>A0A7S3VHY3</accession>
<dbReference type="PANTHER" id="PTHR24320">
    <property type="entry name" value="RETINOL DEHYDROGENASE"/>
    <property type="match status" value="1"/>
</dbReference>
<protein>
    <submittedName>
        <fullName evidence="4">Uncharacterized protein</fullName>
    </submittedName>
</protein>
<evidence type="ECO:0000313" key="4">
    <source>
        <dbReference type="EMBL" id="CAE0486081.1"/>
    </source>
</evidence>
<name>A0A7S3VHY3_DUNTE</name>
<dbReference type="PANTHER" id="PTHR24320:SF262">
    <property type="entry name" value="DEHYDROGENASE"/>
    <property type="match status" value="1"/>
</dbReference>
<evidence type="ECO:0000256" key="1">
    <source>
        <dbReference type="ARBA" id="ARBA00006484"/>
    </source>
</evidence>
<dbReference type="InterPro" id="IPR036291">
    <property type="entry name" value="NAD(P)-bd_dom_sf"/>
</dbReference>
<feature type="region of interest" description="Disordered" evidence="3">
    <location>
        <begin position="244"/>
        <end position="272"/>
    </location>
</feature>
<proteinExistence type="inferred from homology"/>
<dbReference type="Pfam" id="PF00106">
    <property type="entry name" value="adh_short"/>
    <property type="match status" value="1"/>
</dbReference>
<gene>
    <name evidence="4" type="ORF">DTER00134_LOCUS1120</name>
</gene>
<evidence type="ECO:0000256" key="2">
    <source>
        <dbReference type="ARBA" id="ARBA00023002"/>
    </source>
</evidence>
<dbReference type="PRINTS" id="PR00081">
    <property type="entry name" value="GDHRDH"/>
</dbReference>